<organism evidence="3 4">
    <name type="scientific">Chitinophaga parva</name>
    <dbReference type="NCBI Taxonomy" id="2169414"/>
    <lineage>
        <taxon>Bacteria</taxon>
        <taxon>Pseudomonadati</taxon>
        <taxon>Bacteroidota</taxon>
        <taxon>Chitinophagia</taxon>
        <taxon>Chitinophagales</taxon>
        <taxon>Chitinophagaceae</taxon>
        <taxon>Chitinophaga</taxon>
    </lineage>
</organism>
<gene>
    <name evidence="3" type="ORF">DCC81_03955</name>
</gene>
<dbReference type="PANTHER" id="PTHR34220">
    <property type="entry name" value="SENSOR HISTIDINE KINASE YPDA"/>
    <property type="match status" value="1"/>
</dbReference>
<dbReference type="AlphaFoldDB" id="A0A2T7BLT8"/>
<keyword evidence="4" id="KW-1185">Reference proteome</keyword>
<proteinExistence type="predicted"/>
<sequence>MKIFDWTRLFAWPYKVYTQLVFWVIVFCLYILLKEYPQRMSGITLFCLVFQEILELIIPCYSQNLLVLPFFKRRKWLVGIGLYLVQLIILINLLPYLLNLVGRLFAKVFHITDVVTNWQDQHFAFTMVAFTVMASLAKMGVDRLIRDKEQKENELRHLKAQLNPHFLFNTLNNLYGLSVAESKMLPGLMLKLSELLRYSLYDTNQNYVAASNELDYISNYVELERIRLSDKTDIQLQIKGDYSDQYIAPLLLIIFVENAFKHFSAAKGQTPFVHISVAVENSHLKLKVKNSVDPDYIPKVNKSKGGLGLNNVKQRLDLIYPQQYILKTIKDANFFEADLIIDLS</sequence>
<dbReference type="PANTHER" id="PTHR34220:SF7">
    <property type="entry name" value="SENSOR HISTIDINE KINASE YPDA"/>
    <property type="match status" value="1"/>
</dbReference>
<dbReference type="GO" id="GO:0016020">
    <property type="term" value="C:membrane"/>
    <property type="evidence" value="ECO:0007669"/>
    <property type="project" value="InterPro"/>
</dbReference>
<dbReference type="Proteomes" id="UP000244450">
    <property type="component" value="Unassembled WGS sequence"/>
</dbReference>
<dbReference type="Pfam" id="PF06580">
    <property type="entry name" value="His_kinase"/>
    <property type="match status" value="1"/>
</dbReference>
<feature type="domain" description="Signal transduction histidine kinase internal region" evidence="2">
    <location>
        <begin position="154"/>
        <end position="231"/>
    </location>
</feature>
<dbReference type="SUPFAM" id="SSF55874">
    <property type="entry name" value="ATPase domain of HSP90 chaperone/DNA topoisomerase II/histidine kinase"/>
    <property type="match status" value="1"/>
</dbReference>
<dbReference type="InterPro" id="IPR050640">
    <property type="entry name" value="Bact_2-comp_sensor_kinase"/>
</dbReference>
<reference evidence="3 4" key="1">
    <citation type="submission" date="2018-04" db="EMBL/GenBank/DDBJ databases">
        <title>Chitinophaga fuyangensis sp. nov., isolated from soil in a chemical factory.</title>
        <authorList>
            <person name="Chen K."/>
        </authorList>
    </citation>
    <scope>NUCLEOTIDE SEQUENCE [LARGE SCALE GENOMIC DNA]</scope>
    <source>
        <strain evidence="3 4">LY-1</strain>
    </source>
</reference>
<dbReference type="InterPro" id="IPR036890">
    <property type="entry name" value="HATPase_C_sf"/>
</dbReference>
<dbReference type="RefSeq" id="WP_108685286.1">
    <property type="nucleotide sequence ID" value="NZ_QCYK01000001.1"/>
</dbReference>
<dbReference type="InterPro" id="IPR010559">
    <property type="entry name" value="Sig_transdc_His_kin_internal"/>
</dbReference>
<evidence type="ECO:0000313" key="4">
    <source>
        <dbReference type="Proteomes" id="UP000244450"/>
    </source>
</evidence>
<name>A0A2T7BLT8_9BACT</name>
<keyword evidence="1" id="KW-1133">Transmembrane helix</keyword>
<feature type="transmembrane region" description="Helical" evidence="1">
    <location>
        <begin position="76"/>
        <end position="98"/>
    </location>
</feature>
<dbReference type="Gene3D" id="3.30.565.10">
    <property type="entry name" value="Histidine kinase-like ATPase, C-terminal domain"/>
    <property type="match status" value="1"/>
</dbReference>
<feature type="transmembrane region" description="Helical" evidence="1">
    <location>
        <begin position="16"/>
        <end position="33"/>
    </location>
</feature>
<dbReference type="GO" id="GO:0000155">
    <property type="term" value="F:phosphorelay sensor kinase activity"/>
    <property type="evidence" value="ECO:0007669"/>
    <property type="project" value="InterPro"/>
</dbReference>
<evidence type="ECO:0000256" key="1">
    <source>
        <dbReference type="SAM" id="Phobius"/>
    </source>
</evidence>
<comment type="caution">
    <text evidence="3">The sequence shown here is derived from an EMBL/GenBank/DDBJ whole genome shotgun (WGS) entry which is preliminary data.</text>
</comment>
<evidence type="ECO:0000313" key="3">
    <source>
        <dbReference type="EMBL" id="PUZ28647.1"/>
    </source>
</evidence>
<keyword evidence="1" id="KW-0812">Transmembrane</keyword>
<keyword evidence="1" id="KW-0472">Membrane</keyword>
<protein>
    <recommendedName>
        <fullName evidence="2">Signal transduction histidine kinase internal region domain-containing protein</fullName>
    </recommendedName>
</protein>
<dbReference type="EMBL" id="QCYK01000001">
    <property type="protein sequence ID" value="PUZ28647.1"/>
    <property type="molecule type" value="Genomic_DNA"/>
</dbReference>
<accession>A0A2T7BLT8</accession>
<dbReference type="OrthoDB" id="9809908at2"/>
<evidence type="ECO:0000259" key="2">
    <source>
        <dbReference type="Pfam" id="PF06580"/>
    </source>
</evidence>